<sequence length="194" mass="21899">MENRDGSKQFKDVAKGLNSPELRSNTNIPFADEFVELDNVRVDEPMRPKRLRDPEKGEELNIREGKREDRKLHASDLGAVRTPNSDTIVVDTPEGTLYITLDPETSKSKPTSPSTLSTDVTISPSSPSTSRAFGAQDANDLIAVEKDVEHRRASLRRNSISMPTLQNMELLRQEYLRNTQDGVRCFSFFSIKYI</sequence>
<proteinExistence type="predicted"/>
<protein>
    <submittedName>
        <fullName evidence="2">Jg8309 protein</fullName>
    </submittedName>
</protein>
<accession>A0A8S4SJW4</accession>
<feature type="compositionally biased region" description="Low complexity" evidence="1">
    <location>
        <begin position="108"/>
        <end position="118"/>
    </location>
</feature>
<gene>
    <name evidence="2" type="primary">jg8309</name>
    <name evidence="2" type="ORF">PAEG_LOCUS27771</name>
</gene>
<feature type="compositionally biased region" description="Basic and acidic residues" evidence="1">
    <location>
        <begin position="1"/>
        <end position="14"/>
    </location>
</feature>
<dbReference type="EMBL" id="CAKXAJ010026538">
    <property type="protein sequence ID" value="CAH2269564.1"/>
    <property type="molecule type" value="Genomic_DNA"/>
</dbReference>
<feature type="compositionally biased region" description="Basic and acidic residues" evidence="1">
    <location>
        <begin position="41"/>
        <end position="74"/>
    </location>
</feature>
<dbReference type="AlphaFoldDB" id="A0A8S4SJW4"/>
<feature type="region of interest" description="Disordered" evidence="1">
    <location>
        <begin position="1"/>
        <end position="25"/>
    </location>
</feature>
<comment type="caution">
    <text evidence="2">The sequence shown here is derived from an EMBL/GenBank/DDBJ whole genome shotgun (WGS) entry which is preliminary data.</text>
</comment>
<feature type="region of interest" description="Disordered" evidence="1">
    <location>
        <begin position="41"/>
        <end position="88"/>
    </location>
</feature>
<dbReference type="Proteomes" id="UP000838756">
    <property type="component" value="Unassembled WGS sequence"/>
</dbReference>
<evidence type="ECO:0000313" key="2">
    <source>
        <dbReference type="EMBL" id="CAH2269564.1"/>
    </source>
</evidence>
<organism evidence="2 3">
    <name type="scientific">Pararge aegeria aegeria</name>
    <dbReference type="NCBI Taxonomy" id="348720"/>
    <lineage>
        <taxon>Eukaryota</taxon>
        <taxon>Metazoa</taxon>
        <taxon>Ecdysozoa</taxon>
        <taxon>Arthropoda</taxon>
        <taxon>Hexapoda</taxon>
        <taxon>Insecta</taxon>
        <taxon>Pterygota</taxon>
        <taxon>Neoptera</taxon>
        <taxon>Endopterygota</taxon>
        <taxon>Lepidoptera</taxon>
        <taxon>Glossata</taxon>
        <taxon>Ditrysia</taxon>
        <taxon>Papilionoidea</taxon>
        <taxon>Nymphalidae</taxon>
        <taxon>Satyrinae</taxon>
        <taxon>Satyrini</taxon>
        <taxon>Parargina</taxon>
        <taxon>Pararge</taxon>
    </lineage>
</organism>
<name>A0A8S4SJW4_9NEOP</name>
<evidence type="ECO:0000256" key="1">
    <source>
        <dbReference type="SAM" id="MobiDB-lite"/>
    </source>
</evidence>
<feature type="region of interest" description="Disordered" evidence="1">
    <location>
        <begin position="100"/>
        <end position="133"/>
    </location>
</feature>
<reference evidence="2" key="1">
    <citation type="submission" date="2022-03" db="EMBL/GenBank/DDBJ databases">
        <authorList>
            <person name="Lindestad O."/>
        </authorList>
    </citation>
    <scope>NUCLEOTIDE SEQUENCE</scope>
</reference>
<feature type="compositionally biased region" description="Polar residues" evidence="1">
    <location>
        <begin position="119"/>
        <end position="131"/>
    </location>
</feature>
<dbReference type="OrthoDB" id="6916003at2759"/>
<keyword evidence="3" id="KW-1185">Reference proteome</keyword>
<evidence type="ECO:0000313" key="3">
    <source>
        <dbReference type="Proteomes" id="UP000838756"/>
    </source>
</evidence>